<dbReference type="PANTHER" id="PTHR30547">
    <property type="entry name" value="UNCHARACTERIZED PROTEIN YHCG-RELATED"/>
    <property type="match status" value="1"/>
</dbReference>
<dbReference type="InterPro" id="IPR011856">
    <property type="entry name" value="tRNA_endonuc-like_dom_sf"/>
</dbReference>
<dbReference type="GO" id="GO:0003676">
    <property type="term" value="F:nucleic acid binding"/>
    <property type="evidence" value="ECO:0007669"/>
    <property type="project" value="InterPro"/>
</dbReference>
<dbReference type="Pfam" id="PF17761">
    <property type="entry name" value="DUF1016_N"/>
    <property type="match status" value="1"/>
</dbReference>
<feature type="domain" description="YhcG PDDEXK nuclease" evidence="2">
    <location>
        <begin position="195"/>
        <end position="350"/>
    </location>
</feature>
<dbReference type="InterPro" id="IPR053148">
    <property type="entry name" value="PD-DEXK-like_domain"/>
</dbReference>
<gene>
    <name evidence="4" type="ordered locus">Vapar_0451</name>
</gene>
<organism evidence="4">
    <name type="scientific">Variovorax paradoxus (strain S110)</name>
    <dbReference type="NCBI Taxonomy" id="543728"/>
    <lineage>
        <taxon>Bacteria</taxon>
        <taxon>Pseudomonadati</taxon>
        <taxon>Pseudomonadota</taxon>
        <taxon>Betaproteobacteria</taxon>
        <taxon>Burkholderiales</taxon>
        <taxon>Comamonadaceae</taxon>
        <taxon>Variovorax</taxon>
    </lineage>
</organism>
<protein>
    <recommendedName>
        <fullName evidence="5">DUF1016 domain-containing protein</fullName>
    </recommendedName>
</protein>
<dbReference type="HOGENOM" id="CLU_046640_1_1_4"/>
<accession>C5CJB4</accession>
<evidence type="ECO:0000256" key="1">
    <source>
        <dbReference type="SAM" id="MobiDB-lite"/>
    </source>
</evidence>
<evidence type="ECO:0000259" key="2">
    <source>
        <dbReference type="Pfam" id="PF06250"/>
    </source>
</evidence>
<dbReference type="AlphaFoldDB" id="C5CJB4"/>
<dbReference type="STRING" id="543728.Vapar_0451"/>
<dbReference type="EMBL" id="CP001635">
    <property type="protein sequence ID" value="ACS17114.1"/>
    <property type="molecule type" value="Genomic_DNA"/>
</dbReference>
<dbReference type="Gene3D" id="3.40.1350.10">
    <property type="match status" value="1"/>
</dbReference>
<dbReference type="KEGG" id="vap:Vapar_0451"/>
<feature type="region of interest" description="Disordered" evidence="1">
    <location>
        <begin position="93"/>
        <end position="115"/>
    </location>
</feature>
<dbReference type="Pfam" id="PF06250">
    <property type="entry name" value="YhcG_C"/>
    <property type="match status" value="1"/>
</dbReference>
<sequence>MREILDTARAGVARTVNTTQVAANWLIGREIVEEEQRGQRRAGYGARLLADLSTRLNAEFGRGYSVDNLEAFRQFYLDYPQLISETASRKSTTPTALPLQVSSETSSRKSEGDTDWCPGALHPSLSWSHYRQLLRVARPEARAFYEIEAIRNAWSVRELQRQTASLLYDRLAKSKDKKGLMRLATHGQEVMQPLDVLKDPVVIEFLGLPESPRLVESKLEQALIDNLQTFLLELGKGFAFVSRQERITIDGDHFYIDLVFYHAVLKCYVLIDLKVGKLTHGDLGQIQFYVNYYDRERRTEGDNPTLGVILCPDKNDAVVKYTLGEQQERNIFASRYQLHLPTEQELERELRREIRQLSVATPLKMPPRKKAGPDA</sequence>
<dbReference type="PANTHER" id="PTHR30547:SF5">
    <property type="entry name" value="NUCLEASE YHCG-RELATED"/>
    <property type="match status" value="1"/>
</dbReference>
<name>C5CJB4_VARPS</name>
<evidence type="ECO:0000259" key="3">
    <source>
        <dbReference type="Pfam" id="PF17761"/>
    </source>
</evidence>
<dbReference type="InterPro" id="IPR041527">
    <property type="entry name" value="YhcG_N"/>
</dbReference>
<dbReference type="eggNOG" id="COG4804">
    <property type="taxonomic scope" value="Bacteria"/>
</dbReference>
<evidence type="ECO:0000313" key="4">
    <source>
        <dbReference type="EMBL" id="ACS17114.1"/>
    </source>
</evidence>
<evidence type="ECO:0008006" key="5">
    <source>
        <dbReference type="Google" id="ProtNLM"/>
    </source>
</evidence>
<reference evidence="4" key="1">
    <citation type="submission" date="2009-06" db="EMBL/GenBank/DDBJ databases">
        <title>Complete sequence of chromosome 1 of Variovorax paradoxus S110.</title>
        <authorList>
            <consortium name="US DOE Joint Genome Institute"/>
            <person name="Lucas S."/>
            <person name="Copeland A."/>
            <person name="Lapidus A."/>
            <person name="Glavina del Rio T."/>
            <person name="Tice H."/>
            <person name="Bruce D."/>
            <person name="Goodwin L."/>
            <person name="Pitluck S."/>
            <person name="Chertkov O."/>
            <person name="Brettin T."/>
            <person name="Detter J.C."/>
            <person name="Han C."/>
            <person name="Larimer F."/>
            <person name="Land M."/>
            <person name="Hauser L."/>
            <person name="Kyrpides N."/>
            <person name="Ovchinnikova G."/>
            <person name="Orwin P."/>
            <person name="Leadbetter J.R."/>
            <person name="Spain J.C."/>
            <person name="Han J.I."/>
        </authorList>
    </citation>
    <scope>NUCLEOTIDE SEQUENCE</scope>
    <source>
        <strain evidence="4">S110</strain>
    </source>
</reference>
<feature type="compositionally biased region" description="Polar residues" evidence="1">
    <location>
        <begin position="93"/>
        <end position="105"/>
    </location>
</feature>
<dbReference type="InterPro" id="IPR009362">
    <property type="entry name" value="YhcG_C"/>
</dbReference>
<proteinExistence type="predicted"/>
<feature type="domain" description="YhcG N-terminal" evidence="3">
    <location>
        <begin position="2"/>
        <end position="170"/>
    </location>
</feature>